<sequence>MPTLLLENGFKFFFYANEHMPRHVHVMKGEYFAKVELGSLRLVNSTFKPADQRAMLALIALHNDAFTEKWDAYFATR</sequence>
<gene>
    <name evidence="1" type="ORF">HQ393_12615</name>
</gene>
<proteinExistence type="predicted"/>
<reference evidence="1 2" key="1">
    <citation type="submission" date="2020-07" db="EMBL/GenBank/DDBJ databases">
        <title>Complete genome sequence of Chitinibacter sp. 2T18.</title>
        <authorList>
            <person name="Bae J.-W."/>
            <person name="Choi J.-W."/>
        </authorList>
    </citation>
    <scope>NUCLEOTIDE SEQUENCE [LARGE SCALE GENOMIC DNA]</scope>
    <source>
        <strain evidence="1 2">2T18</strain>
    </source>
</reference>
<dbReference type="Proteomes" id="UP000509597">
    <property type="component" value="Chromosome"/>
</dbReference>
<evidence type="ECO:0000313" key="1">
    <source>
        <dbReference type="EMBL" id="QLG89013.1"/>
    </source>
</evidence>
<name>A0A7H9BKB8_9NEIS</name>
<accession>A0A7H9BKB8</accession>
<keyword evidence="2" id="KW-1185">Reference proteome</keyword>
<protein>
    <submittedName>
        <fullName evidence="1">DUF4160 domain-containing protein</fullName>
    </submittedName>
</protein>
<dbReference type="InterPro" id="IPR025427">
    <property type="entry name" value="DUF4160"/>
</dbReference>
<dbReference type="Pfam" id="PF13711">
    <property type="entry name" value="DUF4160"/>
    <property type="match status" value="1"/>
</dbReference>
<evidence type="ECO:0000313" key="2">
    <source>
        <dbReference type="Proteomes" id="UP000509597"/>
    </source>
</evidence>
<dbReference type="AlphaFoldDB" id="A0A7H9BKB8"/>
<dbReference type="KEGG" id="chiz:HQ393_12615"/>
<dbReference type="EMBL" id="CP058627">
    <property type="protein sequence ID" value="QLG89013.1"/>
    <property type="molecule type" value="Genomic_DNA"/>
</dbReference>
<dbReference type="RefSeq" id="WP_179355515.1">
    <property type="nucleotide sequence ID" value="NZ_CP058627.1"/>
</dbReference>
<organism evidence="1 2">
    <name type="scientific">Chitinibacter bivalviorum</name>
    <dbReference type="NCBI Taxonomy" id="2739434"/>
    <lineage>
        <taxon>Bacteria</taxon>
        <taxon>Pseudomonadati</taxon>
        <taxon>Pseudomonadota</taxon>
        <taxon>Betaproteobacteria</taxon>
        <taxon>Neisseriales</taxon>
        <taxon>Chitinibacteraceae</taxon>
        <taxon>Chitinibacter</taxon>
    </lineage>
</organism>